<evidence type="ECO:0000313" key="2">
    <source>
        <dbReference type="EMBL" id="USI73644.1"/>
    </source>
</evidence>
<dbReference type="RefSeq" id="WP_252167450.1">
    <property type="nucleotide sequence ID" value="NZ_CP084930.1"/>
</dbReference>
<gene>
    <name evidence="2" type="ORF">LHA26_03995</name>
</gene>
<feature type="chain" id="PRO_5046014727" description="C-type lysozyme inhibitor domain-containing protein" evidence="1">
    <location>
        <begin position="30"/>
        <end position="137"/>
    </location>
</feature>
<dbReference type="EMBL" id="CP084930">
    <property type="protein sequence ID" value="USI73644.1"/>
    <property type="molecule type" value="Genomic_DNA"/>
</dbReference>
<feature type="signal peptide" evidence="1">
    <location>
        <begin position="1"/>
        <end position="29"/>
    </location>
</feature>
<organism evidence="2 3">
    <name type="scientific">Sphingomonas morindae</name>
    <dbReference type="NCBI Taxonomy" id="1541170"/>
    <lineage>
        <taxon>Bacteria</taxon>
        <taxon>Pseudomonadati</taxon>
        <taxon>Pseudomonadota</taxon>
        <taxon>Alphaproteobacteria</taxon>
        <taxon>Sphingomonadales</taxon>
        <taxon>Sphingomonadaceae</taxon>
        <taxon>Sphingomonas</taxon>
    </lineage>
</organism>
<keyword evidence="3" id="KW-1185">Reference proteome</keyword>
<dbReference type="Proteomes" id="UP001056937">
    <property type="component" value="Chromosome 1"/>
</dbReference>
<keyword evidence="1" id="KW-0732">Signal</keyword>
<reference evidence="2" key="1">
    <citation type="journal article" date="2022" name="Toxins">
        <title>Genomic Analysis of Sphingopyxis sp. USTB-05 for Biodegrading Cyanobacterial Hepatotoxins.</title>
        <authorList>
            <person name="Liu C."/>
            <person name="Xu Q."/>
            <person name="Zhao Z."/>
            <person name="Zhang H."/>
            <person name="Liu X."/>
            <person name="Yin C."/>
            <person name="Liu Y."/>
            <person name="Yan H."/>
        </authorList>
    </citation>
    <scope>NUCLEOTIDE SEQUENCE</scope>
    <source>
        <strain evidence="2">NBD5</strain>
    </source>
</reference>
<name>A0ABY4X9P5_9SPHN</name>
<evidence type="ECO:0008006" key="4">
    <source>
        <dbReference type="Google" id="ProtNLM"/>
    </source>
</evidence>
<accession>A0ABY4X9P5</accession>
<protein>
    <recommendedName>
        <fullName evidence="4">C-type lysozyme inhibitor domain-containing protein</fullName>
    </recommendedName>
</protein>
<sequence length="137" mass="14387">MIVMHILPRIRLAAPAAAGLLLFALGACNMQPENIEVGPNDDQKEALAHAKPVELPPAIEASKSYRCKDNSVVYIDWFAGGKSATVRPKKDDSPVMLKADQAGQPLTAEGGYAISGTSKASNVDVTLPGKGKQSCKG</sequence>
<evidence type="ECO:0000256" key="1">
    <source>
        <dbReference type="SAM" id="SignalP"/>
    </source>
</evidence>
<proteinExistence type="predicted"/>
<evidence type="ECO:0000313" key="3">
    <source>
        <dbReference type="Proteomes" id="UP001056937"/>
    </source>
</evidence>